<name>A0ABT6B2Y4_9BURK</name>
<feature type="chain" id="PRO_5047452370" description="Lipoprotein" evidence="1">
    <location>
        <begin position="20"/>
        <end position="266"/>
    </location>
</feature>
<accession>A0ABT6B2Y4</accession>
<evidence type="ECO:0000256" key="1">
    <source>
        <dbReference type="SAM" id="SignalP"/>
    </source>
</evidence>
<protein>
    <recommendedName>
        <fullName evidence="4">Lipoprotein</fullName>
    </recommendedName>
</protein>
<organism evidence="2 3">
    <name type="scientific">Cupriavidus basilensis</name>
    <dbReference type="NCBI Taxonomy" id="68895"/>
    <lineage>
        <taxon>Bacteria</taxon>
        <taxon>Pseudomonadati</taxon>
        <taxon>Pseudomonadota</taxon>
        <taxon>Betaproteobacteria</taxon>
        <taxon>Burkholderiales</taxon>
        <taxon>Burkholderiaceae</taxon>
        <taxon>Cupriavidus</taxon>
    </lineage>
</organism>
<keyword evidence="1" id="KW-0732">Signal</keyword>
<reference evidence="2 3" key="1">
    <citation type="submission" date="2023-03" db="EMBL/GenBank/DDBJ databases">
        <title>Draft assemblies of triclosan tolerant bacteria isolated from returned activated sludge.</title>
        <authorList>
            <person name="Van Hamelsveld S."/>
        </authorList>
    </citation>
    <scope>NUCLEOTIDE SEQUENCE [LARGE SCALE GENOMIC DNA]</scope>
    <source>
        <strain evidence="2 3">GW210010_S58</strain>
    </source>
</reference>
<evidence type="ECO:0000313" key="3">
    <source>
        <dbReference type="Proteomes" id="UP001216674"/>
    </source>
</evidence>
<dbReference type="EMBL" id="JARJLM010000632">
    <property type="protein sequence ID" value="MDF3838857.1"/>
    <property type="molecule type" value="Genomic_DNA"/>
</dbReference>
<sequence>MKLSTFLSAATLSGSLLLAACGGGGDSGSNAAALAAVIPANTSAEGIYASDKANSSGYSTAAFVLENNEFYLIYAKSGAKGDADLGMVHGVGTARNGSFSSSGATDYNFTTLARTPATLSTGYTTKSSFNGSFSGQARTLGFAASYDKLYDTPASLSAAAGTYATASVSGSGGTAALMTIATDGTLAGSFPAGNGTCKFTGSLVPRASGKNFFNMTVAFGGAPCPLGTSATNGVAVALAQGNQTALFAASVLADGSNAFVVVGSRM</sequence>
<feature type="signal peptide" evidence="1">
    <location>
        <begin position="1"/>
        <end position="19"/>
    </location>
</feature>
<gene>
    <name evidence="2" type="ORF">P3W85_38875</name>
</gene>
<evidence type="ECO:0000313" key="2">
    <source>
        <dbReference type="EMBL" id="MDF3838857.1"/>
    </source>
</evidence>
<dbReference type="RefSeq" id="WP_276268714.1">
    <property type="nucleotide sequence ID" value="NZ_JARJLM010000632.1"/>
</dbReference>
<dbReference type="PROSITE" id="PS51257">
    <property type="entry name" value="PROKAR_LIPOPROTEIN"/>
    <property type="match status" value="1"/>
</dbReference>
<dbReference type="Proteomes" id="UP001216674">
    <property type="component" value="Unassembled WGS sequence"/>
</dbReference>
<proteinExistence type="predicted"/>
<evidence type="ECO:0008006" key="4">
    <source>
        <dbReference type="Google" id="ProtNLM"/>
    </source>
</evidence>
<keyword evidence="3" id="KW-1185">Reference proteome</keyword>
<comment type="caution">
    <text evidence="2">The sequence shown here is derived from an EMBL/GenBank/DDBJ whole genome shotgun (WGS) entry which is preliminary data.</text>
</comment>